<dbReference type="Proteomes" id="UP000236630">
    <property type="component" value="Unassembled WGS sequence"/>
</dbReference>
<dbReference type="EMBL" id="BDQV01001025">
    <property type="protein sequence ID" value="GAY68952.1"/>
    <property type="molecule type" value="Genomic_DNA"/>
</dbReference>
<evidence type="ECO:0000256" key="2">
    <source>
        <dbReference type="SAM" id="MobiDB-lite"/>
    </source>
</evidence>
<feature type="domain" description="BTB" evidence="3">
    <location>
        <begin position="827"/>
        <end position="907"/>
    </location>
</feature>
<dbReference type="Gene3D" id="3.30.710.10">
    <property type="entry name" value="Potassium Channel Kv1.1, Chain A"/>
    <property type="match status" value="2"/>
</dbReference>
<dbReference type="STRING" id="55188.A0A2H5QWG3"/>
<feature type="compositionally biased region" description="Polar residues" evidence="2">
    <location>
        <begin position="712"/>
        <end position="721"/>
    </location>
</feature>
<evidence type="ECO:0000313" key="5">
    <source>
        <dbReference type="Proteomes" id="UP000236630"/>
    </source>
</evidence>
<dbReference type="InterPro" id="IPR011333">
    <property type="entry name" value="SKP1/BTB/POZ_sf"/>
</dbReference>
<dbReference type="PANTHER" id="PTHR35918">
    <property type="entry name" value="OS06G0674800 PROTEIN"/>
    <property type="match status" value="1"/>
</dbReference>
<dbReference type="PROSITE" id="PS50097">
    <property type="entry name" value="BTB"/>
    <property type="match status" value="2"/>
</dbReference>
<dbReference type="InterPro" id="IPR044953">
    <property type="entry name" value="At1g04390-like"/>
</dbReference>
<dbReference type="AlphaFoldDB" id="A0A2H5QWG3"/>
<proteinExistence type="predicted"/>
<feature type="region of interest" description="Disordered" evidence="2">
    <location>
        <begin position="710"/>
        <end position="729"/>
    </location>
</feature>
<dbReference type="PANTHER" id="PTHR35918:SF1">
    <property type="entry name" value="BTB DOMAIN-CONTAINING PROTEIN"/>
    <property type="match status" value="1"/>
</dbReference>
<comment type="pathway">
    <text evidence="1">Protein modification; protein ubiquitination.</text>
</comment>
<name>A0A2H5QWG3_CITUN</name>
<dbReference type="SUPFAM" id="SSF48371">
    <property type="entry name" value="ARM repeat"/>
    <property type="match status" value="1"/>
</dbReference>
<keyword evidence="5" id="KW-1185">Reference proteome</keyword>
<dbReference type="InterPro" id="IPR000210">
    <property type="entry name" value="BTB/POZ_dom"/>
</dbReference>
<comment type="caution">
    <text evidence="4">The sequence shown here is derived from an EMBL/GenBank/DDBJ whole genome shotgun (WGS) entry which is preliminary data.</text>
</comment>
<dbReference type="SUPFAM" id="SSF54695">
    <property type="entry name" value="POZ domain"/>
    <property type="match status" value="2"/>
</dbReference>
<dbReference type="InterPro" id="IPR016024">
    <property type="entry name" value="ARM-type_fold"/>
</dbReference>
<dbReference type="Pfam" id="PF26522">
    <property type="entry name" value="ARM_6"/>
    <property type="match status" value="1"/>
</dbReference>
<feature type="domain" description="BTB" evidence="3">
    <location>
        <begin position="680"/>
        <end position="762"/>
    </location>
</feature>
<accession>A0A2H5QWG3</accession>
<dbReference type="GO" id="GO:0016567">
    <property type="term" value="P:protein ubiquitination"/>
    <property type="evidence" value="ECO:0007669"/>
    <property type="project" value="UniProtKB-UniPathway"/>
</dbReference>
<protein>
    <recommendedName>
        <fullName evidence="3">BTB domain-containing protein</fullName>
    </recommendedName>
</protein>
<dbReference type="Pfam" id="PF00651">
    <property type="entry name" value="BTB"/>
    <property type="match status" value="1"/>
</dbReference>
<organism evidence="4 5">
    <name type="scientific">Citrus unshiu</name>
    <name type="common">Satsuma mandarin</name>
    <name type="synonym">Citrus nobilis var. unshiu</name>
    <dbReference type="NCBI Taxonomy" id="55188"/>
    <lineage>
        <taxon>Eukaryota</taxon>
        <taxon>Viridiplantae</taxon>
        <taxon>Streptophyta</taxon>
        <taxon>Embryophyta</taxon>
        <taxon>Tracheophyta</taxon>
        <taxon>Spermatophyta</taxon>
        <taxon>Magnoliopsida</taxon>
        <taxon>eudicotyledons</taxon>
        <taxon>Gunneridae</taxon>
        <taxon>Pentapetalae</taxon>
        <taxon>rosids</taxon>
        <taxon>malvids</taxon>
        <taxon>Sapindales</taxon>
        <taxon>Rutaceae</taxon>
        <taxon>Aurantioideae</taxon>
        <taxon>Citrus</taxon>
    </lineage>
</organism>
<reference evidence="4 5" key="1">
    <citation type="journal article" date="2017" name="Front. Genet.">
        <title>Draft sequencing of the heterozygous diploid genome of Satsuma (Citrus unshiu Marc.) using a hybrid assembly approach.</title>
        <authorList>
            <person name="Shimizu T."/>
            <person name="Tanizawa Y."/>
            <person name="Mochizuki T."/>
            <person name="Nagasaki H."/>
            <person name="Yoshioka T."/>
            <person name="Toyoda A."/>
            <person name="Fujiyama A."/>
            <person name="Kaminuma E."/>
            <person name="Nakamura Y."/>
        </authorList>
    </citation>
    <scope>NUCLEOTIDE SEQUENCE [LARGE SCALE GENOMIC DNA]</scope>
    <source>
        <strain evidence="5">cv. Miyagawa wase</strain>
    </source>
</reference>
<evidence type="ECO:0000256" key="1">
    <source>
        <dbReference type="ARBA" id="ARBA00004906"/>
    </source>
</evidence>
<dbReference type="InterPro" id="IPR059007">
    <property type="entry name" value="ARM_At1g04390"/>
</dbReference>
<evidence type="ECO:0000259" key="3">
    <source>
        <dbReference type="PROSITE" id="PS50097"/>
    </source>
</evidence>
<dbReference type="CDD" id="cd18186">
    <property type="entry name" value="BTB_POZ_ZBTB_KLHL-like"/>
    <property type="match status" value="1"/>
</dbReference>
<dbReference type="UniPathway" id="UPA00143"/>
<sequence>MRPSRKGRGGGGGAGGGSISGHVSTLHQRLFHALNLGTSYYEGKELKWKCTDIEIQRHVVRSIAAFLDSVSAETLQNPLFKDSIPHIVGALVWILQCKSGAVLSIAANEVVKLLSCVPNSILQHYVLDLSHPLLSLLTSHELEVSISCAIALNMILSNMSVKKEKQVWEMMKDAKTVECVVTNIRNFSGETMPVEYFQEMSSLLSVILWRWPPSRYSVWNDAMLMKVLEALLLKPDLSFKVAVLKLYSSVGLCGNGAKKLLENGKLLLQTMVYCMDSSHAPSVRIEGFRLAQCLATDEQGCLRMTSLCCDPLVRAIVCGMNRCSFHSGKILNDQMSLLVEACRLASITRWAGQHHIVFWKQGIDKVLLDLLLEDFQIKPSQHLSSLEEQISLVQEGLGANFLLTLRPYIWDILGWLATHCDDDFNHENELHINMLIMCACVAFVDAIRKGRQICENDVIHASRSESASKAVLMMIYSPSKYIASTARFILSQILKPNGKEFLKHLLHFLNYTTSGFNIGLPYIFQTIINLVGLTCYLGLPQYQRYVSGSEVMKTLLAFVRWCWSNPLPIKRQSVAPHLYNKFSERTCCWINREWEGEDVRLLYGLWAVAELVHHFYSVSSDKLNNMEAQLFSLLQEICISTTADGPRWFAAYILSHFGFYGFLSKIGKRIGKALYMEEFADVQLILATGKALSVHGVVLAIRCPPLLPPGNEKTSNNSSMGDDTEKPSGNFRKTVRFSTHVDGQALQTLLDFVYFGYLEGEEELVKRLKPLAKSCNLQPLSLLLYRKRPNWGTSIPNCDLALGLGPVGHQFSYDVCFKFPHEGVCFKDIILEAKSSGLSWTCSVCSLSVPHKHVHKVILWSSCDYLRALLESGMQESYSQTVKVPVSWEGMIKLVEWIYTDRLPNPPSGCLWDNMDNEQKLHELHPYIELCWLADIWLLEDIQDACFKVVVSCLDSARDLSIKVLQLAAKFSLWKLADFAAACMAPLYCNLRDSGDLEDLDEFLVDMVRAASVRHSQGGG</sequence>
<gene>
    <name evidence="4" type="ORF">CUMW_268180</name>
</gene>
<evidence type="ECO:0000313" key="4">
    <source>
        <dbReference type="EMBL" id="GAY68952.1"/>
    </source>
</evidence>